<feature type="transmembrane region" description="Helical" evidence="18">
    <location>
        <begin position="350"/>
        <end position="373"/>
    </location>
</feature>
<keyword evidence="14" id="KW-0407">Ion channel</keyword>
<feature type="transmembrane region" description="Helical" evidence="18">
    <location>
        <begin position="807"/>
        <end position="825"/>
    </location>
</feature>
<dbReference type="InterPro" id="IPR002048">
    <property type="entry name" value="EF_hand_dom"/>
</dbReference>
<dbReference type="HOGENOM" id="CLU_000443_0_0_1"/>
<dbReference type="KEGG" id="spaa:SPAPADRAFT_69134"/>
<dbReference type="Proteomes" id="UP000000709">
    <property type="component" value="Unassembled WGS sequence"/>
</dbReference>
<accession>G3ADZ5</accession>
<dbReference type="GO" id="GO:0005891">
    <property type="term" value="C:voltage-gated calcium channel complex"/>
    <property type="evidence" value="ECO:0007669"/>
    <property type="project" value="TreeGrafter"/>
</dbReference>
<dbReference type="STRING" id="619300.G3ADZ5"/>
<feature type="transmembrane region" description="Helical" evidence="18">
    <location>
        <begin position="776"/>
        <end position="795"/>
    </location>
</feature>
<dbReference type="InterPro" id="IPR005821">
    <property type="entry name" value="Ion_trans_dom"/>
</dbReference>
<keyword evidence="9" id="KW-0851">Voltage-gated channel</keyword>
<keyword evidence="12 18" id="KW-0472">Membrane</keyword>
<reference evidence="20 21" key="1">
    <citation type="journal article" date="2011" name="Proc. Natl. Acad. Sci. U.S.A.">
        <title>Comparative genomics of xylose-fermenting fungi for enhanced biofuel production.</title>
        <authorList>
            <person name="Wohlbach D.J."/>
            <person name="Kuo A."/>
            <person name="Sato T.K."/>
            <person name="Potts K.M."/>
            <person name="Salamov A.A."/>
            <person name="LaButti K.M."/>
            <person name="Sun H."/>
            <person name="Clum A."/>
            <person name="Pangilinan J.L."/>
            <person name="Lindquist E.A."/>
            <person name="Lucas S."/>
            <person name="Lapidus A."/>
            <person name="Jin M."/>
            <person name="Gunawan C."/>
            <person name="Balan V."/>
            <person name="Dale B.E."/>
            <person name="Jeffries T.W."/>
            <person name="Zinkel R."/>
            <person name="Barry K.W."/>
            <person name="Grigoriev I.V."/>
            <person name="Gasch A.P."/>
        </authorList>
    </citation>
    <scope>NUCLEOTIDE SEQUENCE [LARGE SCALE GENOMIC DNA]</scope>
    <source>
        <strain evidence="21">NRRL Y-27907 / 11-Y1</strain>
    </source>
</reference>
<feature type="transmembrane region" description="Helical" evidence="18">
    <location>
        <begin position="1156"/>
        <end position="1176"/>
    </location>
</feature>
<gene>
    <name evidence="20" type="ORF">SPAPADRAFT_69134</name>
</gene>
<feature type="transmembrane region" description="Helical" evidence="18">
    <location>
        <begin position="1480"/>
        <end position="1499"/>
    </location>
</feature>
<dbReference type="GO" id="GO:0008331">
    <property type="term" value="F:high voltage-gated calcium channel activity"/>
    <property type="evidence" value="ECO:0007669"/>
    <property type="project" value="TreeGrafter"/>
</dbReference>
<keyword evidence="7 18" id="KW-0812">Transmembrane</keyword>
<feature type="transmembrane region" description="Helical" evidence="18">
    <location>
        <begin position="870"/>
        <end position="889"/>
    </location>
</feature>
<evidence type="ECO:0000256" key="4">
    <source>
        <dbReference type="ARBA" id="ARBA00022553"/>
    </source>
</evidence>
<feature type="region of interest" description="Disordered" evidence="17">
    <location>
        <begin position="163"/>
        <end position="233"/>
    </location>
</feature>
<evidence type="ECO:0000256" key="18">
    <source>
        <dbReference type="SAM" id="Phobius"/>
    </source>
</evidence>
<keyword evidence="13" id="KW-0325">Glycoprotein</keyword>
<dbReference type="FunFam" id="1.10.287.70:FF:000093">
    <property type="entry name" value="Calcium channel subunit Cch1"/>
    <property type="match status" value="1"/>
</dbReference>
<feature type="transmembrane region" description="Helical" evidence="18">
    <location>
        <begin position="311"/>
        <end position="329"/>
    </location>
</feature>
<keyword evidence="10 18" id="KW-1133">Transmembrane helix</keyword>
<keyword evidence="11" id="KW-0406">Ion transport</keyword>
<dbReference type="PROSITE" id="PS50222">
    <property type="entry name" value="EF_HAND_2"/>
    <property type="match status" value="1"/>
</dbReference>
<dbReference type="InterPro" id="IPR027359">
    <property type="entry name" value="Volt_channel_dom_sf"/>
</dbReference>
<evidence type="ECO:0000256" key="16">
    <source>
        <dbReference type="ARBA" id="ARBA00067459"/>
    </source>
</evidence>
<dbReference type="GO" id="GO:0005509">
    <property type="term" value="F:calcium ion binding"/>
    <property type="evidence" value="ECO:0007669"/>
    <property type="project" value="InterPro"/>
</dbReference>
<dbReference type="OrthoDB" id="416585at2759"/>
<evidence type="ECO:0000256" key="10">
    <source>
        <dbReference type="ARBA" id="ARBA00022989"/>
    </source>
</evidence>
<feature type="transmembrane region" description="Helical" evidence="18">
    <location>
        <begin position="1536"/>
        <end position="1552"/>
    </location>
</feature>
<feature type="transmembrane region" description="Helical" evidence="18">
    <location>
        <begin position="1658"/>
        <end position="1683"/>
    </location>
</feature>
<feature type="compositionally biased region" description="Basic and acidic residues" evidence="17">
    <location>
        <begin position="209"/>
        <end position="221"/>
    </location>
</feature>
<dbReference type="PANTHER" id="PTHR45628">
    <property type="entry name" value="VOLTAGE-DEPENDENT CALCIUM CHANNEL TYPE A SUBUNIT ALPHA-1"/>
    <property type="match status" value="1"/>
</dbReference>
<dbReference type="FunFam" id="1.20.120.350:FF:000079">
    <property type="entry name" value="Calcium channel subunit Cch1"/>
    <property type="match status" value="1"/>
</dbReference>
<evidence type="ECO:0000259" key="19">
    <source>
        <dbReference type="PROSITE" id="PS50222"/>
    </source>
</evidence>
<feature type="compositionally biased region" description="Low complexity" evidence="17">
    <location>
        <begin position="79"/>
        <end position="91"/>
    </location>
</feature>
<evidence type="ECO:0000256" key="14">
    <source>
        <dbReference type="ARBA" id="ARBA00023303"/>
    </source>
</evidence>
<dbReference type="GeneID" id="18875257"/>
<proteinExistence type="inferred from homology"/>
<dbReference type="SUPFAM" id="SSF81324">
    <property type="entry name" value="Voltage-gated potassium channels"/>
    <property type="match status" value="4"/>
</dbReference>
<comment type="subcellular location">
    <subcellularLocation>
        <location evidence="1">Cell membrane</location>
        <topology evidence="1">Multi-pass membrane protein</topology>
    </subcellularLocation>
</comment>
<evidence type="ECO:0000256" key="12">
    <source>
        <dbReference type="ARBA" id="ARBA00023136"/>
    </source>
</evidence>
<feature type="transmembrane region" description="Helical" evidence="18">
    <location>
        <begin position="1572"/>
        <end position="1594"/>
    </location>
</feature>
<keyword evidence="8" id="KW-0106">Calcium</keyword>
<feature type="transmembrane region" description="Helical" evidence="18">
    <location>
        <begin position="901"/>
        <end position="921"/>
    </location>
</feature>
<keyword evidence="21" id="KW-1185">Reference proteome</keyword>
<feature type="transmembrane region" description="Helical" evidence="18">
    <location>
        <begin position="1196"/>
        <end position="1215"/>
    </location>
</feature>
<feature type="region of interest" description="Disordered" evidence="17">
    <location>
        <begin position="71"/>
        <end position="133"/>
    </location>
</feature>
<dbReference type="eggNOG" id="KOG2301">
    <property type="taxonomic scope" value="Eukaryota"/>
</dbReference>
<feature type="domain" description="EF-hand" evidence="19">
    <location>
        <begin position="1702"/>
        <end position="1737"/>
    </location>
</feature>
<evidence type="ECO:0000256" key="3">
    <source>
        <dbReference type="ARBA" id="ARBA00022475"/>
    </source>
</evidence>
<keyword evidence="2" id="KW-0813">Transport</keyword>
<evidence type="ECO:0000313" key="21">
    <source>
        <dbReference type="Proteomes" id="UP000000709"/>
    </source>
</evidence>
<dbReference type="FunCoup" id="G3ADZ5">
    <property type="interactions" value="109"/>
</dbReference>
<keyword evidence="5" id="KW-0109">Calcium transport</keyword>
<dbReference type="EMBL" id="GL996499">
    <property type="protein sequence ID" value="EGW34719.1"/>
    <property type="molecule type" value="Genomic_DNA"/>
</dbReference>
<evidence type="ECO:0000256" key="1">
    <source>
        <dbReference type="ARBA" id="ARBA00004651"/>
    </source>
</evidence>
<dbReference type="InParanoid" id="G3ADZ5"/>
<evidence type="ECO:0000313" key="20">
    <source>
        <dbReference type="EMBL" id="EGW34719.1"/>
    </source>
</evidence>
<evidence type="ECO:0000256" key="5">
    <source>
        <dbReference type="ARBA" id="ARBA00022568"/>
    </source>
</evidence>
<evidence type="ECO:0000256" key="17">
    <source>
        <dbReference type="SAM" id="MobiDB-lite"/>
    </source>
</evidence>
<evidence type="ECO:0000256" key="9">
    <source>
        <dbReference type="ARBA" id="ARBA00022882"/>
    </source>
</evidence>
<keyword evidence="6" id="KW-0107">Calcium channel</keyword>
<evidence type="ECO:0000256" key="11">
    <source>
        <dbReference type="ARBA" id="ARBA00023065"/>
    </source>
</evidence>
<feature type="transmembrane region" description="Helical" evidence="18">
    <location>
        <begin position="1367"/>
        <end position="1390"/>
    </location>
</feature>
<evidence type="ECO:0000256" key="15">
    <source>
        <dbReference type="ARBA" id="ARBA00061395"/>
    </source>
</evidence>
<evidence type="ECO:0000256" key="8">
    <source>
        <dbReference type="ARBA" id="ARBA00022837"/>
    </source>
</evidence>
<feature type="transmembrane region" description="Helical" evidence="18">
    <location>
        <begin position="737"/>
        <end position="756"/>
    </location>
</feature>
<feature type="transmembrane region" description="Helical" evidence="18">
    <location>
        <begin position="1122"/>
        <end position="1144"/>
    </location>
</feature>
<evidence type="ECO:0000256" key="2">
    <source>
        <dbReference type="ARBA" id="ARBA00022448"/>
    </source>
</evidence>
<feature type="transmembrane region" description="Helical" evidence="18">
    <location>
        <begin position="667"/>
        <end position="692"/>
    </location>
</feature>
<keyword evidence="3" id="KW-1003">Cell membrane</keyword>
<protein>
    <recommendedName>
        <fullName evidence="16">Calcium-channel protein CCH1</fullName>
    </recommendedName>
</protein>
<feature type="transmembrane region" description="Helical" evidence="18">
    <location>
        <begin position="1448"/>
        <end position="1465"/>
    </location>
</feature>
<dbReference type="Gene3D" id="1.10.287.70">
    <property type="match status" value="4"/>
</dbReference>
<feature type="transmembrane region" description="Helical" evidence="18">
    <location>
        <begin position="477"/>
        <end position="496"/>
    </location>
</feature>
<feature type="compositionally biased region" description="Basic and acidic residues" evidence="17">
    <location>
        <begin position="254"/>
        <end position="263"/>
    </location>
</feature>
<feature type="region of interest" description="Disordered" evidence="17">
    <location>
        <begin position="248"/>
        <end position="277"/>
    </location>
</feature>
<name>G3ADZ5_SPAPN</name>
<comment type="similarity">
    <text evidence="15">Belongs to the calcium channel alpha-1 subunit (TC 1.A.1.11) family.</text>
</comment>
<dbReference type="GO" id="GO:0098703">
    <property type="term" value="P:calcium ion import across plasma membrane"/>
    <property type="evidence" value="ECO:0007669"/>
    <property type="project" value="TreeGrafter"/>
</dbReference>
<dbReference type="RefSeq" id="XP_007372131.1">
    <property type="nucleotide sequence ID" value="XM_007372069.1"/>
</dbReference>
<dbReference type="Gene3D" id="1.20.120.350">
    <property type="entry name" value="Voltage-gated potassium channels. Chain C"/>
    <property type="match status" value="4"/>
</dbReference>
<dbReference type="Pfam" id="PF00520">
    <property type="entry name" value="Ion_trans"/>
    <property type="match status" value="4"/>
</dbReference>
<evidence type="ECO:0000256" key="7">
    <source>
        <dbReference type="ARBA" id="ARBA00022692"/>
    </source>
</evidence>
<dbReference type="Gene3D" id="1.10.238.10">
    <property type="entry name" value="EF-hand"/>
    <property type="match status" value="1"/>
</dbReference>
<evidence type="ECO:0000256" key="13">
    <source>
        <dbReference type="ARBA" id="ARBA00023180"/>
    </source>
</evidence>
<feature type="transmembrane region" description="Helical" evidence="18">
    <location>
        <begin position="1254"/>
        <end position="1274"/>
    </location>
</feature>
<feature type="transmembrane region" description="Helical" evidence="18">
    <location>
        <begin position="942"/>
        <end position="968"/>
    </location>
</feature>
<feature type="transmembrane region" description="Helical" evidence="18">
    <location>
        <begin position="1511"/>
        <end position="1530"/>
    </location>
</feature>
<dbReference type="InterPro" id="IPR050599">
    <property type="entry name" value="VDCC_alpha-1_subunit"/>
</dbReference>
<evidence type="ECO:0000256" key="6">
    <source>
        <dbReference type="ARBA" id="ARBA00022673"/>
    </source>
</evidence>
<dbReference type="PANTHER" id="PTHR45628:SF7">
    <property type="entry name" value="VOLTAGE-DEPENDENT CALCIUM CHANNEL TYPE A SUBUNIT ALPHA-1"/>
    <property type="match status" value="1"/>
</dbReference>
<dbReference type="OMA" id="TLFIAWN"/>
<organism evidence="21">
    <name type="scientific">Spathaspora passalidarum (strain NRRL Y-27907 / 11-Y1)</name>
    <dbReference type="NCBI Taxonomy" id="619300"/>
    <lineage>
        <taxon>Eukaryota</taxon>
        <taxon>Fungi</taxon>
        <taxon>Dikarya</taxon>
        <taxon>Ascomycota</taxon>
        <taxon>Saccharomycotina</taxon>
        <taxon>Pichiomycetes</taxon>
        <taxon>Debaryomycetaceae</taxon>
        <taxon>Spathaspora</taxon>
    </lineage>
</organism>
<feature type="transmembrane region" description="Helical" evidence="18">
    <location>
        <begin position="537"/>
        <end position="556"/>
    </location>
</feature>
<feature type="compositionally biased region" description="Low complexity" evidence="17">
    <location>
        <begin position="197"/>
        <end position="206"/>
    </location>
</feature>
<sequence>MDNNIFKGTKPDIIIRQPTEDEDQILEDFHFNYYDDLTSPYPSSSINPTHNTQGSISSGIPLLHHDISHRRSSSGITYNSRRQSSIDNSSSEAPLLHTRSSSYGKQKTAYDIVTKSDSSSPSPSPDDDHTNDEDVEELRQGIDYALGNDRNDPNWFPVTVPYKQTDTGHEDADSEIGSPSDFTFNIPMQNLRRRQSIRSQDQSSIIFDNKSKSSGNDHSHLEAQSWNDQPPTTPVIKFSNVLSRISDRVAGTGPKDKSKDESKSPMASPVMPSTPMSARFQDTTQDGGSLKVFSPESKIRQFCYKVFENKYTNSFFLFLLVLQIALLSYRQWNPLKIGGYIYDGYNWADYTLMLINFIYTLEIIGKIIAYGFIDDEIMYQELGLTYPENEFRNMYFSSHYIIKLFTLFKSCLNPRKDTSYYVREENFSPDYSSAEEQIDIKAKYRMTSHHRQDSLSDMHYSQPPNKRAFLRNSWHRIDFISMVTFWISLLLSINYYDREHHIMIFRSISCLRILRLLNLTTGTNTILKACKAAIPQLIDVAIFISFFWFFWAIIGVQSFKSSLSRRCVWTNPADPTETFINEIHFCGSYLDLNGVRQPYILRDGSSSNEIKGHTCPKFSRCVSGENPYNGTLNFDNILQSMEMIFIVISANTFTDIMYDTIESDNFAASLFFIGCIFIMCVWLVNVFIAVIVTSFNVTRMEHEQEKQNKRFLDLFGHSEPHEKRIEFLKNQNVFLKWYYKLEFMFILVIIADLWVQCFRKNGMSDQRRHLLYRFEASFTLAFLIEIIFRLVIHFPNWRLFFRSKRNCFDLFLAIITSIIIIEPVKDRLGQAYYWLTVFQIMRFYRVVLFTSITRNLWLKIMGNFKAIFDLTLFFFILLFLISIILARFFEGIMTMDEIENVSFSMHTLPATFISLYIITSTENWTDILYAMQEYAPTTSSRCLGAILIISWFILSNMIIFNIFIAVIADTLEVSEQGKRRQQLLQFIDNMTNKIQNINHEIGLLTKIKTKLFKRNKNYNDVEHDVINLLLSAKLNNPFYDDITRTEDLDDFSPANFAKEILSQRKSLVQRQNEYLQNNPKYNYVFYIIGPRHRLRRICQRLVKPSYGERIDGVVPFPRLSEIFVIIMFLATVGLVISACYMTPIFRREQVLKYGNINWTFWLESAFTILFTIEFAIKVIADGLVFTPNAYARSSWNLIDCSVLISLWIEVIAFLNNDGNLSRIVRGLKALRALRLLTISQTATLNFHNTMISGFWKIINAAIISLCLLFPFSIWGLNVFNGRLGVCSDGVSPKELCLGEYPSVVYNWEIVSPNVYASPQLHFNRFANSFATLFEITSLEGWSDLLSNVMASTGVGSPPSKDASPFNGVFVVLFNILSTVFILTLFVSVIISNYSKTTGRAYMTTDQIAWYQVKKILVQTKPSKRKNLETFSAFRKFCYNMTVEKSVKWARIINVVFFFHALSLMLECWPSPDSLIIFRESMYMITSIIFLSNSIMTVIAQGRSFLQYKWNIFNCFVALGAFITTVIGFLVDPSSTFINFNKLFLVGLLIFIIPRSNRLNQLARFASASLPKIISLSFTWIIIFLVFAIAMNQIFGLTKIGPNSSGNINFRTVPKSLVLLFRCSFGEGWNSIMNDFTLERPFCTSEPNFDNNDCGNKQYAYILFMAWTIISMYIFLNMFISLILDSFSYINHRSNYNQLIQREEIRKFKRTWQRFDPEGTGFIKPIELPKVLKELDGALSFHLYSGDLTIPKLCKQWITRNSMDPYDVSVDFTAIEATMNSMDIDKIRTRRRQYEMFIEEALVTMELNNDPGISFTRLLLQLPLYIAFDSGQCLNLTDYLERRLLLQKVVKRLHTKRVYELIGGYACRWKYQKDKKLEVKRHSYLTNENLRINTPPSIYVTGDDISDYNVPQVRSSAIYADYPVHVQTKPKLSIQPNYDDKETSPFLVDE</sequence>
<feature type="transmembrane region" description="Helical" evidence="18">
    <location>
        <begin position="831"/>
        <end position="849"/>
    </location>
</feature>
<keyword evidence="4" id="KW-0597">Phosphoprotein</keyword>